<dbReference type="AlphaFoldDB" id="A0A5J5SX81"/>
<accession>A0A5J5SX81</accession>
<gene>
    <name evidence="1" type="ORF">ES319_A13G028000v1</name>
</gene>
<evidence type="ECO:0000313" key="1">
    <source>
        <dbReference type="EMBL" id="KAB2047178.1"/>
    </source>
</evidence>
<dbReference type="Proteomes" id="UP000327439">
    <property type="component" value="Chromosome A13"/>
</dbReference>
<dbReference type="EMBL" id="CM018214">
    <property type="protein sequence ID" value="KAB2047178.1"/>
    <property type="molecule type" value="Genomic_DNA"/>
</dbReference>
<keyword evidence="2" id="KW-1185">Reference proteome</keyword>
<reference evidence="2" key="1">
    <citation type="journal article" date="2020" name="Nat. Genet.">
        <title>Genomic diversifications of five Gossypium allopolyploid species and their impact on cotton improvement.</title>
        <authorList>
            <person name="Chen Z.J."/>
            <person name="Sreedasyam A."/>
            <person name="Ando A."/>
            <person name="Song Q."/>
            <person name="De Santiago L.M."/>
            <person name="Hulse-Kemp A.M."/>
            <person name="Ding M."/>
            <person name="Ye W."/>
            <person name="Kirkbride R.C."/>
            <person name="Jenkins J."/>
            <person name="Plott C."/>
            <person name="Lovell J."/>
            <person name="Lin Y.M."/>
            <person name="Vaughn R."/>
            <person name="Liu B."/>
            <person name="Simpson S."/>
            <person name="Scheffler B.E."/>
            <person name="Wen L."/>
            <person name="Saski C.A."/>
            <person name="Grover C.E."/>
            <person name="Hu G."/>
            <person name="Conover J.L."/>
            <person name="Carlson J.W."/>
            <person name="Shu S."/>
            <person name="Boston L.B."/>
            <person name="Williams M."/>
            <person name="Peterson D.G."/>
            <person name="McGee K."/>
            <person name="Jones D.C."/>
            <person name="Wendel J.F."/>
            <person name="Stelly D.M."/>
            <person name="Grimwood J."/>
            <person name="Schmutz J."/>
        </authorList>
    </citation>
    <scope>NUCLEOTIDE SEQUENCE [LARGE SCALE GENOMIC DNA]</scope>
    <source>
        <strain evidence="2">cv. 3-79</strain>
    </source>
</reference>
<evidence type="ECO:0000313" key="2">
    <source>
        <dbReference type="Proteomes" id="UP000327439"/>
    </source>
</evidence>
<protein>
    <submittedName>
        <fullName evidence="1">Uncharacterized protein</fullName>
    </submittedName>
</protein>
<organism evidence="1 2">
    <name type="scientific">Gossypium barbadense</name>
    <name type="common">Sea Island cotton</name>
    <name type="synonym">Hibiscus barbadensis</name>
    <dbReference type="NCBI Taxonomy" id="3634"/>
    <lineage>
        <taxon>Eukaryota</taxon>
        <taxon>Viridiplantae</taxon>
        <taxon>Streptophyta</taxon>
        <taxon>Embryophyta</taxon>
        <taxon>Tracheophyta</taxon>
        <taxon>Spermatophyta</taxon>
        <taxon>Magnoliopsida</taxon>
        <taxon>eudicotyledons</taxon>
        <taxon>Gunneridae</taxon>
        <taxon>Pentapetalae</taxon>
        <taxon>rosids</taxon>
        <taxon>malvids</taxon>
        <taxon>Malvales</taxon>
        <taxon>Malvaceae</taxon>
        <taxon>Malvoideae</taxon>
        <taxon>Gossypium</taxon>
    </lineage>
</organism>
<name>A0A5J5SX81_GOSBA</name>
<sequence length="118" mass="13265">MRCLNLISGGSAFSGSKKWGDLHKSSMVAPNVVMSICVYTRDSILTAPDGIYTRFLFLSFGNYTNQIYPISISTIPYQHLGSCLRWIPLGEPKIIVWVHKEKQNKGHLLPWGLLISCH</sequence>
<proteinExistence type="predicted"/>